<reference evidence="1 2" key="1">
    <citation type="submission" date="2013-07" db="EMBL/GenBank/DDBJ databases">
        <authorList>
            <person name="Genoscope - CEA"/>
        </authorList>
    </citation>
    <scope>NUCLEOTIDE SEQUENCE [LARGE SCALE GENOMIC DNA]</scope>
    <source>
        <strain evidence="2">FRM16 / DSM 17909</strain>
    </source>
</reference>
<proteinExistence type="predicted"/>
<gene>
    <name evidence="1" type="ORF">XDD1_1608</name>
</gene>
<dbReference type="AlphaFoldDB" id="A0A068QQK7"/>
<dbReference type="HOGENOM" id="CLU_3049461_0_0_6"/>
<dbReference type="KEGG" id="xdo:XDD1_1608"/>
<evidence type="ECO:0000313" key="1">
    <source>
        <dbReference type="EMBL" id="CDG17307.1"/>
    </source>
</evidence>
<dbReference type="Proteomes" id="UP000032721">
    <property type="component" value="Chromosome"/>
</dbReference>
<dbReference type="EMBL" id="FO704550">
    <property type="protein sequence ID" value="CDG17307.1"/>
    <property type="molecule type" value="Genomic_DNA"/>
</dbReference>
<sequence length="54" mass="6409">MNYSLRIIIVCNENHYINNVKIVNVRQKYLFYVSLKLKILCHVSQCTCNFLTSL</sequence>
<organism evidence="1 2">
    <name type="scientific">Xenorhabdus doucetiae</name>
    <dbReference type="NCBI Taxonomy" id="351671"/>
    <lineage>
        <taxon>Bacteria</taxon>
        <taxon>Pseudomonadati</taxon>
        <taxon>Pseudomonadota</taxon>
        <taxon>Gammaproteobacteria</taxon>
        <taxon>Enterobacterales</taxon>
        <taxon>Morganellaceae</taxon>
        <taxon>Xenorhabdus</taxon>
    </lineage>
</organism>
<protein>
    <submittedName>
        <fullName evidence="1">Uncharacterized protein</fullName>
    </submittedName>
</protein>
<accession>A0A068QQK7</accession>
<evidence type="ECO:0000313" key="2">
    <source>
        <dbReference type="Proteomes" id="UP000032721"/>
    </source>
</evidence>
<name>A0A068QQK7_9GAMM</name>
<dbReference type="STRING" id="351671.XDD1_1608"/>